<keyword evidence="5" id="KW-1185">Reference proteome</keyword>
<evidence type="ECO:0000313" key="5">
    <source>
        <dbReference type="Proteomes" id="UP000698242"/>
    </source>
</evidence>
<gene>
    <name evidence="4" type="ORF">PMES_01577</name>
</gene>
<dbReference type="PANTHER" id="PTHR12526">
    <property type="entry name" value="GLYCOSYLTRANSFERASE"/>
    <property type="match status" value="1"/>
</dbReference>
<dbReference type="RefSeq" id="WP_236549740.1">
    <property type="nucleotide sequence ID" value="NZ_APKE01000019.1"/>
</dbReference>
<keyword evidence="4" id="KW-0328">Glycosyltransferase</keyword>
<evidence type="ECO:0000313" key="4">
    <source>
        <dbReference type="EMBL" id="KAF0676013.1"/>
    </source>
</evidence>
<dbReference type="InterPro" id="IPR028098">
    <property type="entry name" value="Glyco_trans_4-like_N"/>
</dbReference>
<sequence length="421" mass="45302">MERGFSAASTPQAGDPAGGPLRIAVLAHIRHPIAPPFQGGMEAHSWHLVRALEARGHAVTLFASGDSDPSLPLRGVVPVHYDRAFPWHAFHGTDILNLHVDTAFAAAMDALPRGGFDVVHNNTLHRYPPRLARRDRIAMVTSLHVPPFTILHRAVQESAAPWSHFTVTSERQRGAWWPEGAPNEAHVVHNGIDPELWPYRGNAARGGAIWSGRITPNKGTHLAVQAAMIAKVPLDIYGTIEHRDYYDAEVAPHLGEDIRYMGHAEARTLADALGRAAVMLFTPRWDEPFGLAAIEALACGTPVAAVEMGAVREVIGPAGCYAAPDDPHSLAAALREAIRIPRAQARARAVSCFSIDRMIDGYERLYRAAIAGAAHGPAMPDPQFAPRQLGVGSPAEPAPPEAPAISVAPSEAHRRGVSSRH</sequence>
<dbReference type="AlphaFoldDB" id="A0A921NYV0"/>
<accession>A0A921NYV0</accession>
<organism evidence="4 5">
    <name type="scientific">Profundibacterium mesophilum KAUST100406-0324</name>
    <dbReference type="NCBI Taxonomy" id="1037889"/>
    <lineage>
        <taxon>Bacteria</taxon>
        <taxon>Pseudomonadati</taxon>
        <taxon>Pseudomonadota</taxon>
        <taxon>Alphaproteobacteria</taxon>
        <taxon>Rhodobacterales</taxon>
        <taxon>Roseobacteraceae</taxon>
        <taxon>Profundibacterium</taxon>
    </lineage>
</organism>
<evidence type="ECO:0000259" key="3">
    <source>
        <dbReference type="Pfam" id="PF13439"/>
    </source>
</evidence>
<feature type="domain" description="Glycosyltransferase subfamily 4-like N-terminal" evidence="3">
    <location>
        <begin position="39"/>
        <end position="195"/>
    </location>
</feature>
<dbReference type="EMBL" id="APKE01000019">
    <property type="protein sequence ID" value="KAF0676013.1"/>
    <property type="molecule type" value="Genomic_DNA"/>
</dbReference>
<dbReference type="SUPFAM" id="SSF53756">
    <property type="entry name" value="UDP-Glycosyltransferase/glycogen phosphorylase"/>
    <property type="match status" value="1"/>
</dbReference>
<comment type="caution">
    <text evidence="4">The sequence shown here is derived from an EMBL/GenBank/DDBJ whole genome shotgun (WGS) entry which is preliminary data.</text>
</comment>
<dbReference type="Pfam" id="PF00534">
    <property type="entry name" value="Glycos_transf_1"/>
    <property type="match status" value="1"/>
</dbReference>
<protein>
    <submittedName>
        <fullName evidence="4">Glycoprotein 3-alpha-L-fucosyltransferase</fullName>
        <ecNumber evidence="4">2.4.1.214</ecNumber>
    </submittedName>
</protein>
<evidence type="ECO:0000259" key="2">
    <source>
        <dbReference type="Pfam" id="PF00534"/>
    </source>
</evidence>
<dbReference type="Pfam" id="PF13439">
    <property type="entry name" value="Glyco_transf_4"/>
    <property type="match status" value="1"/>
</dbReference>
<proteinExistence type="predicted"/>
<dbReference type="InterPro" id="IPR001296">
    <property type="entry name" value="Glyco_trans_1"/>
</dbReference>
<feature type="domain" description="Glycosyl transferase family 1" evidence="2">
    <location>
        <begin position="210"/>
        <end position="346"/>
    </location>
</feature>
<dbReference type="PANTHER" id="PTHR12526:SF595">
    <property type="entry name" value="BLL5217 PROTEIN"/>
    <property type="match status" value="1"/>
</dbReference>
<dbReference type="GO" id="GO:0018392">
    <property type="term" value="F:glycoprotein 3-alpha-L-fucosyltransferase activity"/>
    <property type="evidence" value="ECO:0007669"/>
    <property type="project" value="UniProtKB-EC"/>
</dbReference>
<dbReference type="Proteomes" id="UP000698242">
    <property type="component" value="Unassembled WGS sequence"/>
</dbReference>
<reference evidence="4" key="1">
    <citation type="submission" date="2013-03" db="EMBL/GenBank/DDBJ databases">
        <title>Genome Sequence of the Profundibacterium mesophilum strain KAUST100406-0324T from Red Sea, a novel genus in the family Rhodobacteraceae.</title>
        <authorList>
            <person name="Essack M."/>
            <person name="Alam I."/>
            <person name="Lafi F."/>
            <person name="Alawi W."/>
            <person name="Kamanu F."/>
            <person name="Al-Suwailem A."/>
            <person name="Lee O.O."/>
            <person name="Xu Y."/>
            <person name="Bajic V."/>
            <person name="Qian P.-Y."/>
            <person name="Archer J."/>
        </authorList>
    </citation>
    <scope>NUCLEOTIDE SEQUENCE</scope>
    <source>
        <strain evidence="4">KAUST100406-0324</strain>
    </source>
</reference>
<name>A0A921NYV0_9RHOB</name>
<keyword evidence="4" id="KW-0808">Transferase</keyword>
<dbReference type="Gene3D" id="3.40.50.2000">
    <property type="entry name" value="Glycogen Phosphorylase B"/>
    <property type="match status" value="2"/>
</dbReference>
<feature type="region of interest" description="Disordered" evidence="1">
    <location>
        <begin position="379"/>
        <end position="421"/>
    </location>
</feature>
<evidence type="ECO:0000256" key="1">
    <source>
        <dbReference type="SAM" id="MobiDB-lite"/>
    </source>
</evidence>
<dbReference type="EC" id="2.4.1.214" evidence="4"/>